<comment type="subcellular location">
    <subcellularLocation>
        <location evidence="1 7">Cell outer membrane</location>
        <topology evidence="1 7">Multi-pass membrane protein</topology>
    </subcellularLocation>
</comment>
<dbReference type="InterPro" id="IPR037066">
    <property type="entry name" value="Plug_dom_sf"/>
</dbReference>
<name>A0A4Q1CDZ7_9BACT</name>
<dbReference type="Gene3D" id="2.60.40.1120">
    <property type="entry name" value="Carboxypeptidase-like, regulatory domain"/>
    <property type="match status" value="1"/>
</dbReference>
<keyword evidence="4 7" id="KW-0812">Transmembrane</keyword>
<dbReference type="OrthoDB" id="899266at2"/>
<evidence type="ECO:0000256" key="3">
    <source>
        <dbReference type="ARBA" id="ARBA00022452"/>
    </source>
</evidence>
<dbReference type="RefSeq" id="WP_129132443.1">
    <property type="nucleotide sequence ID" value="NZ_SDHW01000007.1"/>
</dbReference>
<evidence type="ECO:0000259" key="8">
    <source>
        <dbReference type="Pfam" id="PF07715"/>
    </source>
</evidence>
<dbReference type="Proteomes" id="UP000290204">
    <property type="component" value="Unassembled WGS sequence"/>
</dbReference>
<evidence type="ECO:0000256" key="6">
    <source>
        <dbReference type="ARBA" id="ARBA00023237"/>
    </source>
</evidence>
<dbReference type="Gene3D" id="2.40.170.20">
    <property type="entry name" value="TonB-dependent receptor, beta-barrel domain"/>
    <property type="match status" value="1"/>
</dbReference>
<accession>A0A4Q1CDZ7</accession>
<feature type="domain" description="TonB-dependent receptor plug" evidence="8">
    <location>
        <begin position="131"/>
        <end position="235"/>
    </location>
</feature>
<keyword evidence="10" id="KW-1185">Reference proteome</keyword>
<evidence type="ECO:0000313" key="9">
    <source>
        <dbReference type="EMBL" id="RXK58013.1"/>
    </source>
</evidence>
<dbReference type="SUPFAM" id="SSF49464">
    <property type="entry name" value="Carboxypeptidase regulatory domain-like"/>
    <property type="match status" value="1"/>
</dbReference>
<dbReference type="InterPro" id="IPR023996">
    <property type="entry name" value="TonB-dep_OMP_SusC/RagA"/>
</dbReference>
<dbReference type="Pfam" id="PF13715">
    <property type="entry name" value="CarbopepD_reg_2"/>
    <property type="match status" value="1"/>
</dbReference>
<reference evidence="9 10" key="1">
    <citation type="submission" date="2019-01" db="EMBL/GenBank/DDBJ databases">
        <title>Lacibacter sp. strain TTM-7.</title>
        <authorList>
            <person name="Chen W.-M."/>
        </authorList>
    </citation>
    <scope>NUCLEOTIDE SEQUENCE [LARGE SCALE GENOMIC DNA]</scope>
    <source>
        <strain evidence="9 10">TTM-7</strain>
    </source>
</reference>
<keyword evidence="3 7" id="KW-1134">Transmembrane beta strand</keyword>
<keyword evidence="5 7" id="KW-0472">Membrane</keyword>
<evidence type="ECO:0000256" key="5">
    <source>
        <dbReference type="ARBA" id="ARBA00023136"/>
    </source>
</evidence>
<keyword evidence="2 7" id="KW-0813">Transport</keyword>
<sequence>MRRQLFAVGIAFCLYHQGLSNPTPLANEFTSFKEAKQNAVTGKVTDQNNEPLAGVTVTAKGTSISVLTDNDGNFSIQVSANVTTLVFSYVGHEEQEVLITGKSNVSVQLKSSAGTMSDIVVVGYGSQKKGNLTGAVVSVPGDVLTRRPAPNAANLLQGRVTGLQVTQPSSEPGRDNPNLLIRGRSSFSTSTSPLVLIDGVIGSLNNLSPNDIENITVLKDAASASIYGSRAANGVVLVTTRKGKKGAPVITYSANFSRHSPTELPDFITNSPEYMEMYNAAATRSGVAFKYDVAEIEKYRNATDRNRYPNFNAMDYYFQPAFVTNHNLSVSGGTDKSTYNLSGSYLDQDAMLPVYNFKRYNLMFNYTSQLSKSVIIGTVMNMTYKNRQEPPFTSENVALLVYAAGPLIGPFLPDGSGRIASKAYVNEGKNRNAQEAFEMGWQNTKEYNLNAQAYMDVKFLQNFTWSTKFAVNYVDEYYKMYQHPYQSFYTQVRNAGNSDYEVFNLGPDLVGVTDQYSKVISPTIYSTLTYNKYFGDHSVKGLVGYEQFFSKSQGLRGRRFNGVSSTIQEISGYTSTGEAVNNTYPRLPGLPGTNESALQSVFGRVNYDYKGKYLFEANLRYDGTSRVSPDYRWGLFPSVSAGWLASREDFIIDNVKWIDNLKLRVSYGVLGNQDIGNYPYQDVLSLNVSYPFGNTTPVSGAVLNAFRDQSIRWESTKITDIGFDLDIYKGLFGITFDWFKKQTYDILSAIPVPASLGLSGPTTNNGRMHSKGIEVDVRHEYRIGKVSYGLNGNISTAKNRVDQIITPSLGSSIRQVGLPYDAHYLYVWDGIFQVEDIGNSNVPVHALNTSPKAGDLKMKDINGDKRVDANDRVVVGGAYPDFIYSFGGHVDYKDLSLTFFFQGVEGLKNRVNNWGVDPFMQGTPPTTKWRNAWTPQNRSNTLPGIYTAGYTGVGAYAASTYYLMDASYLRLKNVTLSYTLPQAITRRIASKGLVVYISGENLLTFTKYEGTDPERASTTGNYVQYPQALILNAGFNIKF</sequence>
<dbReference type="InterPro" id="IPR039426">
    <property type="entry name" value="TonB-dep_rcpt-like"/>
</dbReference>
<evidence type="ECO:0000256" key="4">
    <source>
        <dbReference type="ARBA" id="ARBA00022692"/>
    </source>
</evidence>
<evidence type="ECO:0000256" key="7">
    <source>
        <dbReference type="PROSITE-ProRule" id="PRU01360"/>
    </source>
</evidence>
<dbReference type="GO" id="GO:0009279">
    <property type="term" value="C:cell outer membrane"/>
    <property type="evidence" value="ECO:0007669"/>
    <property type="project" value="UniProtKB-SubCell"/>
</dbReference>
<dbReference type="InterPro" id="IPR012910">
    <property type="entry name" value="Plug_dom"/>
</dbReference>
<evidence type="ECO:0000256" key="1">
    <source>
        <dbReference type="ARBA" id="ARBA00004571"/>
    </source>
</evidence>
<dbReference type="EMBL" id="SDHW01000007">
    <property type="protein sequence ID" value="RXK58013.1"/>
    <property type="molecule type" value="Genomic_DNA"/>
</dbReference>
<dbReference type="InterPro" id="IPR008969">
    <property type="entry name" value="CarboxyPept-like_regulatory"/>
</dbReference>
<proteinExistence type="inferred from homology"/>
<evidence type="ECO:0000256" key="2">
    <source>
        <dbReference type="ARBA" id="ARBA00022448"/>
    </source>
</evidence>
<dbReference type="Gene3D" id="2.170.130.10">
    <property type="entry name" value="TonB-dependent receptor, plug domain"/>
    <property type="match status" value="1"/>
</dbReference>
<dbReference type="InterPro" id="IPR036942">
    <property type="entry name" value="Beta-barrel_TonB_sf"/>
</dbReference>
<keyword evidence="6 7" id="KW-0998">Cell outer membrane</keyword>
<dbReference type="NCBIfam" id="TIGR04057">
    <property type="entry name" value="SusC_RagA_signa"/>
    <property type="match status" value="1"/>
</dbReference>
<keyword evidence="9" id="KW-0675">Receptor</keyword>
<protein>
    <submittedName>
        <fullName evidence="9">TonB-dependent receptor</fullName>
    </submittedName>
</protein>
<dbReference type="FunFam" id="2.170.130.10:FF:000003">
    <property type="entry name" value="SusC/RagA family TonB-linked outer membrane protein"/>
    <property type="match status" value="1"/>
</dbReference>
<dbReference type="InterPro" id="IPR023997">
    <property type="entry name" value="TonB-dep_OMP_SusC/RagA_CS"/>
</dbReference>
<evidence type="ECO:0000313" key="10">
    <source>
        <dbReference type="Proteomes" id="UP000290204"/>
    </source>
</evidence>
<comment type="similarity">
    <text evidence="7">Belongs to the TonB-dependent receptor family.</text>
</comment>
<comment type="caution">
    <text evidence="9">The sequence shown here is derived from an EMBL/GenBank/DDBJ whole genome shotgun (WGS) entry which is preliminary data.</text>
</comment>
<dbReference type="PROSITE" id="PS52016">
    <property type="entry name" value="TONB_DEPENDENT_REC_3"/>
    <property type="match status" value="1"/>
</dbReference>
<dbReference type="Pfam" id="PF07715">
    <property type="entry name" value="Plug"/>
    <property type="match status" value="1"/>
</dbReference>
<organism evidence="9 10">
    <name type="scientific">Lacibacter luteus</name>
    <dbReference type="NCBI Taxonomy" id="2508719"/>
    <lineage>
        <taxon>Bacteria</taxon>
        <taxon>Pseudomonadati</taxon>
        <taxon>Bacteroidota</taxon>
        <taxon>Chitinophagia</taxon>
        <taxon>Chitinophagales</taxon>
        <taxon>Chitinophagaceae</taxon>
        <taxon>Lacibacter</taxon>
    </lineage>
</organism>
<gene>
    <name evidence="9" type="ORF">ESA94_18530</name>
</gene>
<dbReference type="SUPFAM" id="SSF56935">
    <property type="entry name" value="Porins"/>
    <property type="match status" value="1"/>
</dbReference>
<dbReference type="NCBIfam" id="TIGR04056">
    <property type="entry name" value="OMP_RagA_SusC"/>
    <property type="match status" value="1"/>
</dbReference>
<dbReference type="AlphaFoldDB" id="A0A4Q1CDZ7"/>